<dbReference type="EMBL" id="ASRX01000085">
    <property type="protein sequence ID" value="EYF01240.1"/>
    <property type="molecule type" value="Genomic_DNA"/>
</dbReference>
<dbReference type="RefSeq" id="WP_231511925.1">
    <property type="nucleotide sequence ID" value="NZ_ASRX01000085.1"/>
</dbReference>
<sequence>MMRFAIIWTILGKELLETLRDRRTLMRLVLLPVILYPIFAIGVSKLLGDESAARAARPSVVAVWGRLPASFERVLGEAERVEVHPWAGAPEEVRQKLTEGSLAPPPFPDPVDEEEAIEKGKASQITAGWSEPDNEVLLAARAALGRREVDAVLVAWSDFAPAIEQDRQGQVSIYYDSVRPDSTTARGRLDRAITRARKVIRTEREVNHKVPEGFSTPIEALFRNAAPEQRRVGQLLGSMMPMMLLLMSLLGAFLPAIDLTAGEKERGTMQTLLCAPVRPLEIIWGKFLAVWCIAVLTALANVISLAFTVRRLLPDVESVAPSVFLLTFGLLVPVTFLFSALFLALAVFARDFKDGQNALMPATVPLTLLAGVASLPILELDPWTSLVPVLNIALLIKALFLGEVKTALIFWTLVSSAIYAALALLLAARVFAREQILLGGQEGARAVLGLERRGGGVPSATFSMTALGIILVVFYYGSLSVAKLGVAKQLAVTQLGMFLLPTLVLVLGFGFSARETLALRLPPWRGALGALLVGLSGGVVAAGFLVRFLPPPPELAKELGKMVLLDGAPLPLVLLLTAVMPAVCEELLFRGLLFSGLRRLGPVIAIVGSSLVFGLAHGSLYRLLPTLFLGLSMGYARYRTGSIGAGMLIHVLNNGLAASLLYFAPEVAASTEQVPWSMAFAGLAVYAAGIALLRSAGDPEPRPTLTTT</sequence>
<dbReference type="Pfam" id="PF02517">
    <property type="entry name" value="Rce1-like"/>
    <property type="match status" value="1"/>
</dbReference>
<feature type="transmembrane region" description="Helical" evidence="5">
    <location>
        <begin position="239"/>
        <end position="261"/>
    </location>
</feature>
<feature type="transmembrane region" description="Helical" evidence="5">
    <location>
        <begin position="562"/>
        <end position="583"/>
    </location>
</feature>
<comment type="caution">
    <text evidence="8">The sequence shown here is derived from an EMBL/GenBank/DDBJ whole genome shotgun (WGS) entry which is preliminary data.</text>
</comment>
<dbReference type="GO" id="GO:0016020">
    <property type="term" value="C:membrane"/>
    <property type="evidence" value="ECO:0007669"/>
    <property type="project" value="UniProtKB-SubCell"/>
</dbReference>
<feature type="transmembrane region" description="Helical" evidence="5">
    <location>
        <begin position="676"/>
        <end position="693"/>
    </location>
</feature>
<comment type="subcellular location">
    <subcellularLocation>
        <location evidence="1">Membrane</location>
        <topology evidence="1">Multi-pass membrane protein</topology>
    </subcellularLocation>
</comment>
<dbReference type="Pfam" id="PF12698">
    <property type="entry name" value="ABC2_membrane_3"/>
    <property type="match status" value="1"/>
</dbReference>
<evidence type="ECO:0000256" key="3">
    <source>
        <dbReference type="ARBA" id="ARBA00022989"/>
    </source>
</evidence>
<keyword evidence="9" id="KW-1185">Reference proteome</keyword>
<feature type="transmembrane region" description="Helical" evidence="5">
    <location>
        <begin position="323"/>
        <end position="346"/>
    </location>
</feature>
<accession>A0A017SX90</accession>
<name>A0A017SX90_9BACT</name>
<dbReference type="PANTHER" id="PTHR43471">
    <property type="entry name" value="ABC TRANSPORTER PERMEASE"/>
    <property type="match status" value="1"/>
</dbReference>
<organism evidence="8 9">
    <name type="scientific">Chondromyces apiculatus DSM 436</name>
    <dbReference type="NCBI Taxonomy" id="1192034"/>
    <lineage>
        <taxon>Bacteria</taxon>
        <taxon>Pseudomonadati</taxon>
        <taxon>Myxococcota</taxon>
        <taxon>Polyangia</taxon>
        <taxon>Polyangiales</taxon>
        <taxon>Polyangiaceae</taxon>
        <taxon>Chondromyces</taxon>
    </lineage>
</organism>
<evidence type="ECO:0000256" key="4">
    <source>
        <dbReference type="ARBA" id="ARBA00023136"/>
    </source>
</evidence>
<feature type="transmembrane region" description="Helical" evidence="5">
    <location>
        <begin position="28"/>
        <end position="48"/>
    </location>
</feature>
<feature type="transmembrane region" description="Helical" evidence="5">
    <location>
        <begin position="460"/>
        <end position="478"/>
    </location>
</feature>
<evidence type="ECO:0000256" key="5">
    <source>
        <dbReference type="SAM" id="Phobius"/>
    </source>
</evidence>
<feature type="transmembrane region" description="Helical" evidence="5">
    <location>
        <begin position="383"/>
        <end position="401"/>
    </location>
</feature>
<dbReference type="eggNOG" id="COG1668">
    <property type="taxonomic scope" value="Bacteria"/>
</dbReference>
<protein>
    <submittedName>
        <fullName evidence="8">Uncharacterized protein</fullName>
    </submittedName>
</protein>
<keyword evidence="4 5" id="KW-0472">Membrane</keyword>
<dbReference type="PANTHER" id="PTHR43471:SF3">
    <property type="entry name" value="ABC TRANSPORTER PERMEASE PROTEIN NATB"/>
    <property type="match status" value="1"/>
</dbReference>
<keyword evidence="2 5" id="KW-0812">Transmembrane</keyword>
<feature type="transmembrane region" description="Helical" evidence="5">
    <location>
        <begin position="408"/>
        <end position="432"/>
    </location>
</feature>
<dbReference type="Proteomes" id="UP000019678">
    <property type="component" value="Unassembled WGS sequence"/>
</dbReference>
<dbReference type="STRING" id="1192034.CAP_8493"/>
<gene>
    <name evidence="8" type="ORF">CAP_8493</name>
</gene>
<feature type="transmembrane region" description="Helical" evidence="5">
    <location>
        <begin position="603"/>
        <end position="624"/>
    </location>
</feature>
<evidence type="ECO:0000256" key="1">
    <source>
        <dbReference type="ARBA" id="ARBA00004141"/>
    </source>
</evidence>
<feature type="transmembrane region" description="Helical" evidence="5">
    <location>
        <begin position="645"/>
        <end position="664"/>
    </location>
</feature>
<feature type="domain" description="ABC-2 type transporter transmembrane" evidence="7">
    <location>
        <begin position="140"/>
        <end position="428"/>
    </location>
</feature>
<dbReference type="AlphaFoldDB" id="A0A017SX90"/>
<dbReference type="GO" id="GO:0140359">
    <property type="term" value="F:ABC-type transporter activity"/>
    <property type="evidence" value="ECO:0007669"/>
    <property type="project" value="InterPro"/>
</dbReference>
<feature type="transmembrane region" description="Helical" evidence="5">
    <location>
        <begin position="282"/>
        <end position="303"/>
    </location>
</feature>
<proteinExistence type="predicted"/>
<dbReference type="GO" id="GO:0080120">
    <property type="term" value="P:CAAX-box protein maturation"/>
    <property type="evidence" value="ECO:0007669"/>
    <property type="project" value="UniProtKB-ARBA"/>
</dbReference>
<feature type="transmembrane region" description="Helical" evidence="5">
    <location>
        <begin position="531"/>
        <end position="550"/>
    </location>
</feature>
<feature type="transmembrane region" description="Helical" evidence="5">
    <location>
        <begin position="358"/>
        <end position="377"/>
    </location>
</feature>
<evidence type="ECO:0000313" key="9">
    <source>
        <dbReference type="Proteomes" id="UP000019678"/>
    </source>
</evidence>
<dbReference type="InterPro" id="IPR013525">
    <property type="entry name" value="ABC2_TM"/>
</dbReference>
<reference evidence="8 9" key="1">
    <citation type="submission" date="2013-05" db="EMBL/GenBank/DDBJ databases">
        <title>Genome assembly of Chondromyces apiculatus DSM 436.</title>
        <authorList>
            <person name="Sharma G."/>
            <person name="Khatri I."/>
            <person name="Kaur C."/>
            <person name="Mayilraj S."/>
            <person name="Subramanian S."/>
        </authorList>
    </citation>
    <scope>NUCLEOTIDE SEQUENCE [LARGE SCALE GENOMIC DNA]</scope>
    <source>
        <strain evidence="8 9">DSM 436</strain>
    </source>
</reference>
<feature type="domain" description="CAAX prenyl protease 2/Lysostaphin resistance protein A-like" evidence="6">
    <location>
        <begin position="570"/>
        <end position="655"/>
    </location>
</feature>
<dbReference type="NCBIfam" id="NF041647">
    <property type="entry name" value="ABC_perm_CPBP"/>
    <property type="match status" value="1"/>
</dbReference>
<evidence type="ECO:0000259" key="7">
    <source>
        <dbReference type="Pfam" id="PF12698"/>
    </source>
</evidence>
<evidence type="ECO:0000313" key="8">
    <source>
        <dbReference type="EMBL" id="EYF01240.1"/>
    </source>
</evidence>
<keyword evidence="3 5" id="KW-1133">Transmembrane helix</keyword>
<evidence type="ECO:0000259" key="6">
    <source>
        <dbReference type="Pfam" id="PF02517"/>
    </source>
</evidence>
<feature type="transmembrane region" description="Helical" evidence="5">
    <location>
        <begin position="490"/>
        <end position="511"/>
    </location>
</feature>
<dbReference type="eggNOG" id="COG1266">
    <property type="taxonomic scope" value="Bacteria"/>
</dbReference>
<evidence type="ECO:0000256" key="2">
    <source>
        <dbReference type="ARBA" id="ARBA00022692"/>
    </source>
</evidence>
<dbReference type="InterPro" id="IPR003675">
    <property type="entry name" value="Rce1/LyrA-like_dom"/>
</dbReference>
<dbReference type="GO" id="GO:0004175">
    <property type="term" value="F:endopeptidase activity"/>
    <property type="evidence" value="ECO:0007669"/>
    <property type="project" value="UniProtKB-ARBA"/>
</dbReference>